<comment type="caution">
    <text evidence="2">The sequence shown here is derived from an EMBL/GenBank/DDBJ whole genome shotgun (WGS) entry which is preliminary data.</text>
</comment>
<protein>
    <submittedName>
        <fullName evidence="2">Uu.00g041780.m01.CDS01</fullName>
    </submittedName>
</protein>
<name>A0AAI8VBE6_9PEZI</name>
<reference evidence="2" key="1">
    <citation type="submission" date="2023-10" db="EMBL/GenBank/DDBJ databases">
        <authorList>
            <person name="Hackl T."/>
        </authorList>
    </citation>
    <scope>NUCLEOTIDE SEQUENCE</scope>
</reference>
<organism evidence="2 3">
    <name type="scientific">Anthostomella pinea</name>
    <dbReference type="NCBI Taxonomy" id="933095"/>
    <lineage>
        <taxon>Eukaryota</taxon>
        <taxon>Fungi</taxon>
        <taxon>Dikarya</taxon>
        <taxon>Ascomycota</taxon>
        <taxon>Pezizomycotina</taxon>
        <taxon>Sordariomycetes</taxon>
        <taxon>Xylariomycetidae</taxon>
        <taxon>Xylariales</taxon>
        <taxon>Xylariaceae</taxon>
        <taxon>Anthostomella</taxon>
    </lineage>
</organism>
<feature type="compositionally biased region" description="Polar residues" evidence="1">
    <location>
        <begin position="1"/>
        <end position="12"/>
    </location>
</feature>
<feature type="region of interest" description="Disordered" evidence="1">
    <location>
        <begin position="1"/>
        <end position="62"/>
    </location>
</feature>
<evidence type="ECO:0000313" key="2">
    <source>
        <dbReference type="EMBL" id="CAJ2501325.1"/>
    </source>
</evidence>
<dbReference type="AlphaFoldDB" id="A0AAI8VBE6"/>
<proteinExistence type="predicted"/>
<dbReference type="Proteomes" id="UP001295740">
    <property type="component" value="Unassembled WGS sequence"/>
</dbReference>
<evidence type="ECO:0000256" key="1">
    <source>
        <dbReference type="SAM" id="MobiDB-lite"/>
    </source>
</evidence>
<dbReference type="EMBL" id="CAUWAG010000003">
    <property type="protein sequence ID" value="CAJ2501325.1"/>
    <property type="molecule type" value="Genomic_DNA"/>
</dbReference>
<keyword evidence="3" id="KW-1185">Reference proteome</keyword>
<gene>
    <name evidence="2" type="ORF">KHLLAP_LOCUS1793</name>
</gene>
<evidence type="ECO:0000313" key="3">
    <source>
        <dbReference type="Proteomes" id="UP001295740"/>
    </source>
</evidence>
<accession>A0AAI8VBE6</accession>
<sequence length="62" mass="6301">MAVFESSASSPVDTGRGSYDTTGTSKPPPKPKATESSEDLVGSGRGSYDTTGTAKPPPKPTK</sequence>